<keyword evidence="2" id="KW-1185">Reference proteome</keyword>
<evidence type="ECO:0000313" key="2">
    <source>
        <dbReference type="Proteomes" id="UP000190637"/>
    </source>
</evidence>
<sequence>MPRQLNPVVVVDAAVKKSLGYPLSVIAEDMGEPLPRIKRITTTAAADQMIAAALRNQTGAPAAPQPPTRVTGE</sequence>
<dbReference type="EMBL" id="FUWS01000015">
    <property type="protein sequence ID" value="SKA35820.1"/>
    <property type="molecule type" value="Genomic_DNA"/>
</dbReference>
<accession>A0A1T4T5L1</accession>
<gene>
    <name evidence="1" type="ORF">SAMN02745673_04545</name>
</gene>
<reference evidence="1 2" key="1">
    <citation type="submission" date="2017-02" db="EMBL/GenBank/DDBJ databases">
        <authorList>
            <person name="Peterson S.W."/>
        </authorList>
    </citation>
    <scope>NUCLEOTIDE SEQUENCE [LARGE SCALE GENOMIC DNA]</scope>
    <source>
        <strain evidence="1 2">DSM 45154</strain>
    </source>
</reference>
<evidence type="ECO:0000313" key="1">
    <source>
        <dbReference type="EMBL" id="SKA35820.1"/>
    </source>
</evidence>
<proteinExistence type="predicted"/>
<dbReference type="Proteomes" id="UP000190637">
    <property type="component" value="Unassembled WGS sequence"/>
</dbReference>
<organism evidence="1 2">
    <name type="scientific">Marinactinospora thermotolerans DSM 45154</name>
    <dbReference type="NCBI Taxonomy" id="1122192"/>
    <lineage>
        <taxon>Bacteria</taxon>
        <taxon>Bacillati</taxon>
        <taxon>Actinomycetota</taxon>
        <taxon>Actinomycetes</taxon>
        <taxon>Streptosporangiales</taxon>
        <taxon>Nocardiopsidaceae</taxon>
        <taxon>Marinactinospora</taxon>
    </lineage>
</organism>
<dbReference type="AlphaFoldDB" id="A0A1T4T5L1"/>
<name>A0A1T4T5L1_9ACTN</name>
<protein>
    <submittedName>
        <fullName evidence="1">Uncharacterized protein</fullName>
    </submittedName>
</protein>